<sequence>MGSLCLSQASSGIKAGYTLDGVPTHLRVHSFTHTITHYVQFRDANQPTMHVFGNRSTWRKPPRHGENMQTPHTHGGGRNRTPNHGGEANVLITKPPCPPSFKASGHHSLALIRVTQILMPANFSCFQHINFKN</sequence>
<evidence type="ECO:0000313" key="3">
    <source>
        <dbReference type="Proteomes" id="UP001274896"/>
    </source>
</evidence>
<evidence type="ECO:0000256" key="1">
    <source>
        <dbReference type="SAM" id="MobiDB-lite"/>
    </source>
</evidence>
<proteinExistence type="predicted"/>
<keyword evidence="3" id="KW-1185">Reference proteome</keyword>
<evidence type="ECO:0000313" key="2">
    <source>
        <dbReference type="EMBL" id="KAK3554677.1"/>
    </source>
</evidence>
<organism evidence="2 3">
    <name type="scientific">Hemibagrus guttatus</name>
    <dbReference type="NCBI Taxonomy" id="175788"/>
    <lineage>
        <taxon>Eukaryota</taxon>
        <taxon>Metazoa</taxon>
        <taxon>Chordata</taxon>
        <taxon>Craniata</taxon>
        <taxon>Vertebrata</taxon>
        <taxon>Euteleostomi</taxon>
        <taxon>Actinopterygii</taxon>
        <taxon>Neopterygii</taxon>
        <taxon>Teleostei</taxon>
        <taxon>Ostariophysi</taxon>
        <taxon>Siluriformes</taxon>
        <taxon>Bagridae</taxon>
        <taxon>Hemibagrus</taxon>
    </lineage>
</organism>
<comment type="caution">
    <text evidence="2">The sequence shown here is derived from an EMBL/GenBank/DDBJ whole genome shotgun (WGS) entry which is preliminary data.</text>
</comment>
<dbReference type="Proteomes" id="UP001274896">
    <property type="component" value="Unassembled WGS sequence"/>
</dbReference>
<dbReference type="EMBL" id="JAUCMX010000002">
    <property type="protein sequence ID" value="KAK3554677.1"/>
    <property type="molecule type" value="Genomic_DNA"/>
</dbReference>
<reference evidence="2" key="1">
    <citation type="submission" date="2023-06" db="EMBL/GenBank/DDBJ databases">
        <title>Male Hemibagrus guttatus genome.</title>
        <authorList>
            <person name="Bian C."/>
        </authorList>
    </citation>
    <scope>NUCLEOTIDE SEQUENCE</scope>
    <source>
        <strain evidence="2">Male_cb2023</strain>
        <tissue evidence="2">Muscle</tissue>
    </source>
</reference>
<accession>A0AAE0RIA5</accession>
<dbReference type="AlphaFoldDB" id="A0AAE0RIA5"/>
<name>A0AAE0RIA5_9TELE</name>
<feature type="region of interest" description="Disordered" evidence="1">
    <location>
        <begin position="55"/>
        <end position="84"/>
    </location>
</feature>
<gene>
    <name evidence="2" type="ORF">QTP70_032666</name>
</gene>
<protein>
    <submittedName>
        <fullName evidence="2">Uncharacterized protein</fullName>
    </submittedName>
</protein>